<protein>
    <recommendedName>
        <fullName evidence="7">Protein Ycf2</fullName>
    </recommendedName>
</protein>
<dbReference type="PANTHER" id="PTHR33078:SF100">
    <property type="entry name" value="PROTEIN YCF2"/>
    <property type="match status" value="1"/>
</dbReference>
<proteinExistence type="inferred from homology"/>
<evidence type="ECO:0000256" key="9">
    <source>
        <dbReference type="SAM" id="Phobius"/>
    </source>
</evidence>
<dbReference type="SMART" id="SM00382">
    <property type="entry name" value="AAA"/>
    <property type="match status" value="1"/>
</dbReference>
<keyword evidence="9" id="KW-0812">Transmembrane</keyword>
<feature type="domain" description="AAA+ ATPase" evidence="10">
    <location>
        <begin position="1650"/>
        <end position="1801"/>
    </location>
</feature>
<evidence type="ECO:0000256" key="4">
    <source>
        <dbReference type="ARBA" id="ARBA00022640"/>
    </source>
</evidence>
<dbReference type="GO" id="GO:0009570">
    <property type="term" value="C:chloroplast stroma"/>
    <property type="evidence" value="ECO:0007669"/>
    <property type="project" value="UniProtKB-SubCell"/>
</dbReference>
<dbReference type="InterPro" id="IPR003593">
    <property type="entry name" value="AAA+_ATPase"/>
</dbReference>
<dbReference type="CDD" id="cd19505">
    <property type="entry name" value="RecA-like_Ycf2"/>
    <property type="match status" value="1"/>
</dbReference>
<dbReference type="PANTHER" id="PTHR33078">
    <property type="entry name" value="PROTEIN YCF2-RELATED"/>
    <property type="match status" value="1"/>
</dbReference>
<dbReference type="InterPro" id="IPR008543">
    <property type="entry name" value="Uncharacterised_Ycf2"/>
</dbReference>
<evidence type="ECO:0000256" key="8">
    <source>
        <dbReference type="SAM" id="MobiDB-lite"/>
    </source>
</evidence>
<feature type="compositionally biased region" description="Low complexity" evidence="8">
    <location>
        <begin position="130"/>
        <end position="143"/>
    </location>
</feature>
<keyword evidence="6 7" id="KW-0067">ATP-binding</keyword>
<evidence type="ECO:0000256" key="3">
    <source>
        <dbReference type="ARBA" id="ARBA00022528"/>
    </source>
</evidence>
<evidence type="ECO:0000256" key="6">
    <source>
        <dbReference type="ARBA" id="ARBA00022840"/>
    </source>
</evidence>
<evidence type="ECO:0000256" key="2">
    <source>
        <dbReference type="ARBA" id="ARBA00009361"/>
    </source>
</evidence>
<comment type="subcellular location">
    <subcellularLocation>
        <location evidence="7">Plastid</location>
        <location evidence="7">Chloroplast stroma</location>
    </subcellularLocation>
</comment>
<dbReference type="GO" id="GO:0005524">
    <property type="term" value="F:ATP binding"/>
    <property type="evidence" value="ECO:0007669"/>
    <property type="project" value="UniProtKB-KW"/>
</dbReference>
<name>A0A7G7YGL3_9MONI</name>
<reference evidence="11" key="1">
    <citation type="journal article" date="2020" name="Cladistics">
        <title>Exploring the phylogeny of the marattialean ferns.</title>
        <authorList>
            <person name="Lehtonen S."/>
            <person name="Poczai P."/>
            <person name="Sablok G."/>
            <person name="Hyvoenen J."/>
            <person name="Karger D.N."/>
            <person name="Flores J."/>
        </authorList>
    </citation>
    <scope>NUCLEOTIDE SEQUENCE</scope>
</reference>
<evidence type="ECO:0000256" key="1">
    <source>
        <dbReference type="ARBA" id="ARBA00002329"/>
    </source>
</evidence>
<dbReference type="Gene3D" id="1.10.8.60">
    <property type="match status" value="1"/>
</dbReference>
<dbReference type="Pfam" id="PF00004">
    <property type="entry name" value="AAA"/>
    <property type="match status" value="1"/>
</dbReference>
<sequence>MEQNLVKNTSSLSNTPDLKEINNIQNILILLTKLNLVRFLFGILSNLEYIGKFFDFRILSSLILRDLRSSNNQRKKLLLKLLLLILIPISFYRLNTKSLVEKRYLDLAKIVNGYENNNKVRERLKNHFESSSSPTSPNSFLSSDGKANNSPIVRKNYSDSLTKKQPYGILPISNAIDFSDLDWWKSWIIKDILPTWNISRSKLNEVQMLLSEKSIENLRNFFEFYINKILCKPYNWKYDFDFYFVMNKDQNRNQDEEIDWKQVKCLDDTLFSSAIVAFCDKILFEVESGPFNRQGYQLDINPNFGMGYLSHISISLSRREIKNWIDLIQSKGWIFFQDYAEFYIWQSYSNKNSPWNGDRYLLDRARHILEKRFVEPNDLEEDQSITKVQYFLSDIIYNFSEYILLRIDKFNQLEELKKGFIDDSGMITQPFKDIFDNQKIIETYKKYHFENNLLEKRKRLIVSKKDSIITNPFLNFGFYNISLFRKWSWKQSLISNYLPTNIEYIKKLNGESHFSDISFFLKNEKKYLENKIFSESKDFAIVDLFPIERRLFNNTIPKEIRFGLLDLSSIHELNGSFIDNKQILGKNRSLKTQEYSLFDDSGLSEVNRIVDLWKMKRHFEYYFFKSLLSPKDCLSELEKYFNNKYSFLFLNKNFFLDNSSPIYSLVNLSNEKDSVSSDYLQFKKTLVTKINQLILRITNPGLLITEGFSGNSNQYKNSLIVRSDLSINQILYKYLKVKNIEYFSQKVLKDLIREYFEIGGFNIGKTKDQMISLWTISHQQIRSFWDEFKKKTNISLISLLITISKQNQLISLSSIYTIYSYQYIHLLHSKFFIRVKNNFEFWINNNNNNLNDLTKNLISQDLKNWKINLEKWFNQCIVQIDQYRGVYLYLNVYKWHDGNRQWNLFFSHIISKKYPILFVESKNFLKSLLLLRNERISKNHFSKSLFLTKTFLNRFLDYSFPYIIKPCLYKLQDIDQFFFYRFPKLLKIPNYIASIKRFFGDEKDSSKESKISLDDKKVVSLTRLRISKKKYLSKLLRNEEIFMQGLTDESIPGESNDWLNEATITKKISPKNCSNKSNTLKLLDYLYNPRLNYNERVRPFEGNFITKGYDSTYKDILNNVPIHYNHQLFLSIQIRTFYGKRETISSFQSQVSKKLVDRSRKLNSQTLGYIDNLYKFLIALTRSNSISHGNEKYSFFGKDLKNRLQIINFDIEQSLFEADQSNQYQSFRISSKLQDEFFEDQPYRTDELFPEFLSNLENHKRFHWLRKYLLYRCLTPKSFQEMLDTKFLKEKKKGLETLLPEEEYLIRSFPPININEVLDRISIYKILQQENISNKWSFFGNYTPWFFTLEWWKYLNDLVSETFPELLLNTNDLLDSNRSYIIRYINNLLTSLWLHLKFRLKNDNVDYLVSKLDSFLVKEISNHNNKPFLKWSLLRFVNDHNVEFSAIVLFLLSLYGISRHYLPAFLGFTSISLWKRIEIIRYLMDPLQGFYLKELMYSPSTKFMQTRDLLIYRVKRILKSINHMPFYFFIKGELETWLYRRNSLDIFRSHKRKLIQHLTTNNRISHYGLNLKSNSNFLIKEPGLNYLRFLVETCQKDLLKYRICNFESTEKWVLSALQQKILFPQKIWQDNSLNIPSYQTPTSFQLGLFPSKGILLIGPTETGRSYLIKNLAADSYLPLISIPVNKLLYNKPDFKNTPATILSKQSLLRLSLISELAEKMSPCIIWIQDIHELNINRFGHRLEVDPKLLLCSVLKNISNSNCNSYIKNNIVIASTHMPTKVDPAIISPNRLDQLINLRILTNCQRQKEFPVFLSVKGFDLKADSAFLKKLGYKTMGYSKRDLSVLANEALLIGITLNTSFVCSETIRLSLHKQVSAVTYTDNESRISPRYEILFYKIGKAIIRNTLINTSSIDFSFVQHNLLKRRFYFLSNWYLEPAITESTIKEFTILPHILGFLAGFAARDSWFISEKKRENFISIDKVVENDLNLSVSILEGLLTEFSYLELCEKKLDEVVLYPPRSKARHFLNMMQQGFSLHTNKHIVKKIDRYKNLSSVRLERNIPRSIAWSPRVWRISFLRSNIYESIRIPSESNRLYNLIVFYQNQNRIPKRNFDLNKIKSGRSMSHKRKEKFFGYKRSLGNMRQKQIQSLENQLENVLLREHFLKLGISNSSTQYQTQYDSSYQSILFLGGRFIWNSAGLIHPKNNIVFSRFGLFANEETVRRLYITYGVRRDRERHYSNEKIKQFFLHRGYDRNLMTKLVINWWKRLPFVEKKHFEFFNNNQNMMTFLQYPQLFSSVYLHQDRLLEDLQEKYARFNPLIHRQRWIRSNRLLFNDLIIYNILFESYQYLLNFFLSNRPLLTQVTKLLVDKEVILPNEIHDILYNLR</sequence>
<dbReference type="HAMAP" id="MF_01330">
    <property type="entry name" value="Ycf2"/>
    <property type="match status" value="1"/>
</dbReference>
<keyword evidence="9" id="KW-1133">Transmembrane helix</keyword>
<keyword evidence="9" id="KW-0472">Membrane</keyword>
<geneLocation type="chloroplast" evidence="11"/>
<keyword evidence="3 11" id="KW-0150">Chloroplast</keyword>
<organism evidence="11">
    <name type="scientific">Christensenia aesculifolia</name>
    <dbReference type="NCBI Taxonomy" id="491817"/>
    <lineage>
        <taxon>Eukaryota</taxon>
        <taxon>Viridiplantae</taxon>
        <taxon>Streptophyta</taxon>
        <taxon>Embryophyta</taxon>
        <taxon>Tracheophyta</taxon>
        <taxon>Polypodiopsida</taxon>
        <taxon>Marattiidae</taxon>
        <taxon>Marattiales</taxon>
        <taxon>Marattiaceae</taxon>
        <taxon>Christensenia</taxon>
    </lineage>
</organism>
<dbReference type="GO" id="GO:0016887">
    <property type="term" value="F:ATP hydrolysis activity"/>
    <property type="evidence" value="ECO:0007669"/>
    <property type="project" value="InterPro"/>
</dbReference>
<keyword evidence="5 7" id="KW-0547">Nucleotide-binding</keyword>
<keyword evidence="4 11" id="KW-0934">Plastid</keyword>
<dbReference type="InterPro" id="IPR003959">
    <property type="entry name" value="ATPase_AAA_core"/>
</dbReference>
<comment type="similarity">
    <text evidence="2 7">Belongs to the Ycf2 family.</text>
</comment>
<dbReference type="InterPro" id="IPR027417">
    <property type="entry name" value="P-loop_NTPase"/>
</dbReference>
<evidence type="ECO:0000313" key="11">
    <source>
        <dbReference type="EMBL" id="QNH93633.1"/>
    </source>
</evidence>
<evidence type="ECO:0000256" key="7">
    <source>
        <dbReference type="HAMAP-Rule" id="MF_01330"/>
    </source>
</evidence>
<dbReference type="EMBL" id="MN412587">
    <property type="protein sequence ID" value="QNH93633.1"/>
    <property type="molecule type" value="Genomic_DNA"/>
</dbReference>
<dbReference type="SUPFAM" id="SSF52540">
    <property type="entry name" value="P-loop containing nucleoside triphosphate hydrolases"/>
    <property type="match status" value="1"/>
</dbReference>
<feature type="region of interest" description="Disordered" evidence="8">
    <location>
        <begin position="126"/>
        <end position="147"/>
    </location>
</feature>
<feature type="binding site" evidence="7">
    <location>
        <begin position="1658"/>
        <end position="1665"/>
    </location>
    <ligand>
        <name>ATP</name>
        <dbReference type="ChEBI" id="CHEBI:30616"/>
    </ligand>
</feature>
<evidence type="ECO:0000256" key="5">
    <source>
        <dbReference type="ARBA" id="ARBA00022741"/>
    </source>
</evidence>
<accession>A0A7G7YGL3</accession>
<feature type="transmembrane region" description="Helical" evidence="9">
    <location>
        <begin position="77"/>
        <end position="94"/>
    </location>
</feature>
<gene>
    <name evidence="7 11" type="primary">ycf2</name>
</gene>
<dbReference type="Gene3D" id="3.40.50.300">
    <property type="entry name" value="P-loop containing nucleotide triphosphate hydrolases"/>
    <property type="match status" value="1"/>
</dbReference>
<comment type="function">
    <text evidence="1 7">Probable ATPase of unknown function. Its presence in a non-photosynthetic plant (Epifagus virginiana) and experiments in tobacco indicate that it has an essential function which is probably not related to photosynthesis.</text>
</comment>
<evidence type="ECO:0000259" key="10">
    <source>
        <dbReference type="SMART" id="SM00382"/>
    </source>
</evidence>